<evidence type="ECO:0000256" key="1">
    <source>
        <dbReference type="ARBA" id="ARBA00001946"/>
    </source>
</evidence>
<dbReference type="EMBL" id="CP118247">
    <property type="protein sequence ID" value="WDR05122.1"/>
    <property type="molecule type" value="Genomic_DNA"/>
</dbReference>
<dbReference type="PANTHER" id="PTHR43046:SF14">
    <property type="entry name" value="MUTT_NUDIX FAMILY PROTEIN"/>
    <property type="match status" value="1"/>
</dbReference>
<proteinExistence type="inferred from homology"/>
<dbReference type="PANTHER" id="PTHR43046">
    <property type="entry name" value="GDP-MANNOSE MANNOSYL HYDROLASE"/>
    <property type="match status" value="1"/>
</dbReference>
<dbReference type="SUPFAM" id="SSF55811">
    <property type="entry name" value="Nudix"/>
    <property type="match status" value="1"/>
</dbReference>
<evidence type="ECO:0000256" key="2">
    <source>
        <dbReference type="ARBA" id="ARBA00022801"/>
    </source>
</evidence>
<feature type="domain" description="Nudix hydrolase" evidence="4">
    <location>
        <begin position="3"/>
        <end position="126"/>
    </location>
</feature>
<sequence>MSTLPNAASVALIRSGKVLLIQRAFAPYQNLWTLPGGRIEPDETIEQCAAREIKEELGLTVFDLTPVMTQALGQNEQFQLAIFTTTTFEGQILPSSEIKAHQWIAPNVIGALRTTARLDFVLETAFALSR</sequence>
<organism evidence="5 6">
    <name type="scientific">Devosia rhodophyticola</name>
    <dbReference type="NCBI Taxonomy" id="3026423"/>
    <lineage>
        <taxon>Bacteria</taxon>
        <taxon>Pseudomonadati</taxon>
        <taxon>Pseudomonadota</taxon>
        <taxon>Alphaproteobacteria</taxon>
        <taxon>Hyphomicrobiales</taxon>
        <taxon>Devosiaceae</taxon>
        <taxon>Devosia</taxon>
    </lineage>
</organism>
<protein>
    <submittedName>
        <fullName evidence="5">NUDIX domain-containing protein</fullName>
    </submittedName>
</protein>
<keyword evidence="2 3" id="KW-0378">Hydrolase</keyword>
<comment type="cofactor">
    <cofactor evidence="1">
        <name>Mg(2+)</name>
        <dbReference type="ChEBI" id="CHEBI:18420"/>
    </cofactor>
</comment>
<dbReference type="RefSeq" id="WP_282210641.1">
    <property type="nucleotide sequence ID" value="NZ_CP118247.1"/>
</dbReference>
<evidence type="ECO:0000313" key="6">
    <source>
        <dbReference type="Proteomes" id="UP001222118"/>
    </source>
</evidence>
<dbReference type="PROSITE" id="PS00893">
    <property type="entry name" value="NUDIX_BOX"/>
    <property type="match status" value="1"/>
</dbReference>
<accession>A0ABY7YVB0</accession>
<dbReference type="InterPro" id="IPR000086">
    <property type="entry name" value="NUDIX_hydrolase_dom"/>
</dbReference>
<dbReference type="PROSITE" id="PS51462">
    <property type="entry name" value="NUDIX"/>
    <property type="match status" value="1"/>
</dbReference>
<dbReference type="PRINTS" id="PR00502">
    <property type="entry name" value="NUDIXFAMILY"/>
</dbReference>
<dbReference type="InterPro" id="IPR020476">
    <property type="entry name" value="Nudix_hydrolase"/>
</dbReference>
<reference evidence="5 6" key="1">
    <citation type="submission" date="2023-02" db="EMBL/GenBank/DDBJ databases">
        <title>Devosia chondri sp. nov., isolated from the phycosphere of marine algae.</title>
        <authorList>
            <person name="Kim J.M."/>
            <person name="Lee J.K."/>
            <person name="Choi B.J."/>
            <person name="Bayburt H."/>
            <person name="Jeon C.O."/>
        </authorList>
    </citation>
    <scope>NUCLEOTIDE SEQUENCE [LARGE SCALE GENOMIC DNA]</scope>
    <source>
        <strain evidence="5 6">G2-5</strain>
    </source>
</reference>
<evidence type="ECO:0000313" key="5">
    <source>
        <dbReference type="EMBL" id="WDR05122.1"/>
    </source>
</evidence>
<dbReference type="Proteomes" id="UP001222118">
    <property type="component" value="Chromosome"/>
</dbReference>
<name>A0ABY7YVB0_9HYPH</name>
<evidence type="ECO:0000256" key="3">
    <source>
        <dbReference type="RuleBase" id="RU003476"/>
    </source>
</evidence>
<gene>
    <name evidence="5" type="ORF">PSQ90_12585</name>
</gene>
<evidence type="ECO:0000259" key="4">
    <source>
        <dbReference type="PROSITE" id="PS51462"/>
    </source>
</evidence>
<dbReference type="Gene3D" id="3.90.79.10">
    <property type="entry name" value="Nucleoside Triphosphate Pyrophosphohydrolase"/>
    <property type="match status" value="1"/>
</dbReference>
<dbReference type="InterPro" id="IPR015797">
    <property type="entry name" value="NUDIX_hydrolase-like_dom_sf"/>
</dbReference>
<dbReference type="Pfam" id="PF00293">
    <property type="entry name" value="NUDIX"/>
    <property type="match status" value="1"/>
</dbReference>
<keyword evidence="6" id="KW-1185">Reference proteome</keyword>
<comment type="similarity">
    <text evidence="3">Belongs to the Nudix hydrolase family.</text>
</comment>
<dbReference type="InterPro" id="IPR020084">
    <property type="entry name" value="NUDIX_hydrolase_CS"/>
</dbReference>